<dbReference type="PANTHER" id="PTHR39576">
    <property type="entry name" value="ATTACHING AND EFFACING PROTEIN HOMOLOG-RELATED-RELATED"/>
    <property type="match status" value="1"/>
</dbReference>
<dbReference type="PANTHER" id="PTHR39576:SF2">
    <property type="entry name" value="ATTACHING AND EFFACING PROTEIN HOMOLOG-RELATED"/>
    <property type="match status" value="1"/>
</dbReference>
<evidence type="ECO:0000256" key="1">
    <source>
        <dbReference type="ARBA" id="ARBA00010116"/>
    </source>
</evidence>
<accession>A0ABY9XGY9</accession>
<dbReference type="Pfam" id="PF11924">
    <property type="entry name" value="IAT_beta"/>
    <property type="match status" value="1"/>
</dbReference>
<proteinExistence type="inferred from homology"/>
<dbReference type="Gene3D" id="2.40.160.160">
    <property type="entry name" value="Inverse autotransporter, beta-domain"/>
    <property type="match status" value="1"/>
</dbReference>
<dbReference type="InterPro" id="IPR003535">
    <property type="entry name" value="Intimin/invasin_bac"/>
</dbReference>
<evidence type="ECO:0000313" key="3">
    <source>
        <dbReference type="EMBL" id="WNH01879.1"/>
    </source>
</evidence>
<dbReference type="GeneID" id="88857739"/>
<dbReference type="Proteomes" id="UP001300348">
    <property type="component" value="Chromosome"/>
</dbReference>
<gene>
    <name evidence="3" type="ORF">QL112_019245</name>
</gene>
<reference evidence="3 4" key="1">
    <citation type="journal article" date="2023" name="Access Microbiol">
        <title>The genome of a steinernematid-associated Pseudomonas piscis bacterium encodes the biosynthesis of insect toxins.</title>
        <authorList>
            <person name="Awori R.M."/>
            <person name="Hendre P."/>
            <person name="Amugune N.O."/>
        </authorList>
    </citation>
    <scope>NUCLEOTIDE SEQUENCE [LARGE SCALE GENOMIC DNA]</scope>
    <source>
        <strain evidence="3 4">97</strain>
    </source>
</reference>
<dbReference type="PRINTS" id="PR01369">
    <property type="entry name" value="INTIMIN"/>
</dbReference>
<dbReference type="InterPro" id="IPR024519">
    <property type="entry name" value="IAT_beta"/>
</dbReference>
<organism evidence="3 4">
    <name type="scientific">Xenorhabdus griffiniae</name>
    <dbReference type="NCBI Taxonomy" id="351672"/>
    <lineage>
        <taxon>Bacteria</taxon>
        <taxon>Pseudomonadati</taxon>
        <taxon>Pseudomonadota</taxon>
        <taxon>Gammaproteobacteria</taxon>
        <taxon>Enterobacterales</taxon>
        <taxon>Morganellaceae</taxon>
        <taxon>Xenorhabdus</taxon>
    </lineage>
</organism>
<sequence length="1057" mass="117743">MDSYINHKVFRLSIIMYSLFLPFTPMSALSAGEKIQENRIPLQESENERYANQARNKQAILDAEAGVIAQNIHKMSNILSSSPSQLTEQAKSYALGKINGAISTETQKWLSRFGTGRINLSIDKKGKLDSSALDLLLPLYDNKADWLFFSQVGYRRHDSRNTLNLGLGGRYFTPDWMYGLNTFFDNDFTGQHQRLGVGGEIWTDYVKLSANTYWRVSKWRDSPKELDYEERPANGYDINGEFFLPAYPNLGGKLSYEQYFGDNVALFNRKTRQKNPNLARIGLNYTPIPLMTMGVDYKFGSSGHSEGLFLANLNYHFGIPFADQISPSHVAAMRTLMGSRYDLVTRNNNIVLDYRKKPVFSLVLPNTLNGYSTQHVQITPNITAEDKLKKLSWQANEEFRKNGGTIIPHGKSVELDLPKYSVKGINSYTLSATSEITGSNKPMTSYMNVVVEPFAIKEQSIKPSGTGPVISNGKPAYDLAATITYGNKNNPPITNQAIPKVQWSLEPADKHATLVWDSAGMTNDAGQLTATLSSTQPLDPKTKIYLSMDEQPKLEIKGDKPLNFTNLGDAILAKNFVFEQKAPYEAMEHKPITVTAAVFDLNGNPINKKIDMNLQWSVEPTDIPGLSVKPAPGYENSSDQDGNIKAIVTSTQSAKGVKVGVLINEQRQSFSEPFDFVTPKSLKFAFGVISQSPTGPLTANGKERYTYKVPVIDVDSKLPLKNQSLGKLAVELLSAEQQNYVFPDKTKIEFPANPITDAEGYVTLSMTSQVAMDGLYFTLSPDPSSGNEADSIQSEPVNFDPIPVPVGIFMGTKVSNNKKYIQEQGRPYNVHGDLVIQLTQDGKNNLFTDYNFPDGDGNIISPVTFKSSNPKLVSVDTDPSGNGNITFSEKHFSNESWPVTVTLIKKTDQGIKYGYYYTFNPRKYILFADNEPTVDLNMADICPQVQWNQNRLNGQIAHDPNVFDIGATPQTTTPTSLSYEYDKEHFPDFGLQHLSQNIVGTTILRTFIPGDKSTQYTKVMYGYDYLTRKGKKATEYASKQPSIPMCVIRVDGYGEIP</sequence>
<comment type="similarity">
    <text evidence="1">Belongs to the intimin/invasin family.</text>
</comment>
<keyword evidence="4" id="KW-1185">Reference proteome</keyword>
<dbReference type="EMBL" id="CP133647">
    <property type="protein sequence ID" value="WNH01879.1"/>
    <property type="molecule type" value="Genomic_DNA"/>
</dbReference>
<dbReference type="InterPro" id="IPR051715">
    <property type="entry name" value="Intimin-Invasin_domain"/>
</dbReference>
<evidence type="ECO:0000313" key="4">
    <source>
        <dbReference type="Proteomes" id="UP001300348"/>
    </source>
</evidence>
<protein>
    <submittedName>
        <fullName evidence="3">Inverse autotransporter beta domain-containing protein</fullName>
    </submittedName>
</protein>
<feature type="domain" description="Inverse autotransporter beta-domain" evidence="2">
    <location>
        <begin position="75"/>
        <end position="348"/>
    </location>
</feature>
<evidence type="ECO:0000259" key="2">
    <source>
        <dbReference type="Pfam" id="PF11924"/>
    </source>
</evidence>
<name>A0ABY9XGY9_9GAMM</name>
<dbReference type="RefSeq" id="WP_189758663.1">
    <property type="nucleotide sequence ID" value="NZ_CAWPOC010000146.1"/>
</dbReference>
<dbReference type="InterPro" id="IPR038177">
    <property type="entry name" value="IAT_beta_sf"/>
</dbReference>